<keyword evidence="5" id="KW-0998">Cell outer membrane</keyword>
<evidence type="ECO:0000313" key="7">
    <source>
        <dbReference type="EMBL" id="MFC5495968.1"/>
    </source>
</evidence>
<evidence type="ECO:0000256" key="3">
    <source>
        <dbReference type="ARBA" id="ARBA00022729"/>
    </source>
</evidence>
<comment type="subcellular location">
    <subcellularLocation>
        <location evidence="1">Cell outer membrane</location>
    </subcellularLocation>
</comment>
<comment type="similarity">
    <text evidence="2">Belongs to the MipA/OmpV family.</text>
</comment>
<accession>A0ABW0N9T6</accession>
<keyword evidence="3 6" id="KW-0732">Signal</keyword>
<dbReference type="PANTHER" id="PTHR38776:SF1">
    <property type="entry name" value="MLTA-INTERACTING PROTEIN-RELATED"/>
    <property type="match status" value="1"/>
</dbReference>
<reference evidence="8" key="1">
    <citation type="journal article" date="2019" name="Int. J. Syst. Evol. Microbiol.">
        <title>The Global Catalogue of Microorganisms (GCM) 10K type strain sequencing project: providing services to taxonomists for standard genome sequencing and annotation.</title>
        <authorList>
            <consortium name="The Broad Institute Genomics Platform"/>
            <consortium name="The Broad Institute Genome Sequencing Center for Infectious Disease"/>
            <person name="Wu L."/>
            <person name="Ma J."/>
        </authorList>
    </citation>
    <scope>NUCLEOTIDE SEQUENCE [LARGE SCALE GENOMIC DNA]</scope>
    <source>
        <strain evidence="8">CCUG 57401</strain>
    </source>
</reference>
<comment type="caution">
    <text evidence="7">The sequence shown here is derived from an EMBL/GenBank/DDBJ whole genome shotgun (WGS) entry which is preliminary data.</text>
</comment>
<evidence type="ECO:0000256" key="4">
    <source>
        <dbReference type="ARBA" id="ARBA00023136"/>
    </source>
</evidence>
<name>A0ABW0N9T6_9BURK</name>
<dbReference type="PANTHER" id="PTHR38776">
    <property type="entry name" value="MLTA-INTERACTING PROTEIN-RELATED"/>
    <property type="match status" value="1"/>
</dbReference>
<gene>
    <name evidence="7" type="ORF">ACFPOE_00340</name>
</gene>
<protein>
    <submittedName>
        <fullName evidence="7">MipA/OmpV family protein</fullName>
    </submittedName>
</protein>
<dbReference type="EMBL" id="JBHSMF010000002">
    <property type="protein sequence ID" value="MFC5495968.1"/>
    <property type="molecule type" value="Genomic_DNA"/>
</dbReference>
<feature type="signal peptide" evidence="6">
    <location>
        <begin position="1"/>
        <end position="30"/>
    </location>
</feature>
<keyword evidence="4" id="KW-0472">Membrane</keyword>
<sequence length="266" mass="28064">MTFSARSRVHRAVRTAGLACAVLVPLAASAELTNEALIGPGLRSRPAYDGSGSQRTELVPVVRYFGQPLFVRSTQGVLEAGARIALTSGLYAGAQLAYEPGRQAGESGFLQNHNVADISRGGSIGLQMEWDDKVGPAPFTLLGRVRKNLKSELGTQLDLRLSVGVFHGGRFSAGVFGQAVWADAKATDAYYGVTAQQSSSTGLPGFAPGSGLLNTSAGLLWSVDLAPKWVVVGSIEHRRLNGDAVHSPLAQRRSNNYVSAGLAYRL</sequence>
<organism evidence="7 8">
    <name type="scientific">Caenimonas terrae</name>
    <dbReference type="NCBI Taxonomy" id="696074"/>
    <lineage>
        <taxon>Bacteria</taxon>
        <taxon>Pseudomonadati</taxon>
        <taxon>Pseudomonadota</taxon>
        <taxon>Betaproteobacteria</taxon>
        <taxon>Burkholderiales</taxon>
        <taxon>Comamonadaceae</taxon>
        <taxon>Caenimonas</taxon>
    </lineage>
</organism>
<feature type="chain" id="PRO_5045102877" evidence="6">
    <location>
        <begin position="31"/>
        <end position="266"/>
    </location>
</feature>
<evidence type="ECO:0000313" key="8">
    <source>
        <dbReference type="Proteomes" id="UP001596037"/>
    </source>
</evidence>
<evidence type="ECO:0000256" key="5">
    <source>
        <dbReference type="ARBA" id="ARBA00023237"/>
    </source>
</evidence>
<evidence type="ECO:0000256" key="6">
    <source>
        <dbReference type="SAM" id="SignalP"/>
    </source>
</evidence>
<dbReference type="Proteomes" id="UP001596037">
    <property type="component" value="Unassembled WGS sequence"/>
</dbReference>
<dbReference type="RefSeq" id="WP_376848002.1">
    <property type="nucleotide sequence ID" value="NZ_JBHSMF010000002.1"/>
</dbReference>
<evidence type="ECO:0000256" key="1">
    <source>
        <dbReference type="ARBA" id="ARBA00004442"/>
    </source>
</evidence>
<proteinExistence type="inferred from homology"/>
<evidence type="ECO:0000256" key="2">
    <source>
        <dbReference type="ARBA" id="ARBA00005722"/>
    </source>
</evidence>
<dbReference type="InterPro" id="IPR010583">
    <property type="entry name" value="MipA"/>
</dbReference>
<dbReference type="Pfam" id="PF06629">
    <property type="entry name" value="MipA"/>
    <property type="match status" value="1"/>
</dbReference>
<keyword evidence="8" id="KW-1185">Reference proteome</keyword>